<keyword evidence="1" id="KW-0378">Hydrolase</keyword>
<dbReference type="EMBL" id="MU277188">
    <property type="protein sequence ID" value="KAI0068112.1"/>
    <property type="molecule type" value="Genomic_DNA"/>
</dbReference>
<evidence type="ECO:0000313" key="1">
    <source>
        <dbReference type="EMBL" id="KAI0068112.1"/>
    </source>
</evidence>
<protein>
    <submittedName>
        <fullName evidence="1">P-loop containing nucleoside triphosphate hydrolase protein</fullName>
    </submittedName>
</protein>
<organism evidence="1 2">
    <name type="scientific">Artomyces pyxidatus</name>
    <dbReference type="NCBI Taxonomy" id="48021"/>
    <lineage>
        <taxon>Eukaryota</taxon>
        <taxon>Fungi</taxon>
        <taxon>Dikarya</taxon>
        <taxon>Basidiomycota</taxon>
        <taxon>Agaricomycotina</taxon>
        <taxon>Agaricomycetes</taxon>
        <taxon>Russulales</taxon>
        <taxon>Auriscalpiaceae</taxon>
        <taxon>Artomyces</taxon>
    </lineage>
</organism>
<dbReference type="Proteomes" id="UP000814140">
    <property type="component" value="Unassembled WGS sequence"/>
</dbReference>
<reference evidence="1" key="2">
    <citation type="journal article" date="2022" name="New Phytol.">
        <title>Evolutionary transition to the ectomycorrhizal habit in the genomes of a hyperdiverse lineage of mushroom-forming fungi.</title>
        <authorList>
            <person name="Looney B."/>
            <person name="Miyauchi S."/>
            <person name="Morin E."/>
            <person name="Drula E."/>
            <person name="Courty P.E."/>
            <person name="Kohler A."/>
            <person name="Kuo A."/>
            <person name="LaButti K."/>
            <person name="Pangilinan J."/>
            <person name="Lipzen A."/>
            <person name="Riley R."/>
            <person name="Andreopoulos W."/>
            <person name="He G."/>
            <person name="Johnson J."/>
            <person name="Nolan M."/>
            <person name="Tritt A."/>
            <person name="Barry K.W."/>
            <person name="Grigoriev I.V."/>
            <person name="Nagy L.G."/>
            <person name="Hibbett D."/>
            <person name="Henrissat B."/>
            <person name="Matheny P.B."/>
            <person name="Labbe J."/>
            <person name="Martin F.M."/>
        </authorList>
    </citation>
    <scope>NUCLEOTIDE SEQUENCE</scope>
    <source>
        <strain evidence="1">HHB10654</strain>
    </source>
</reference>
<gene>
    <name evidence="1" type="ORF">BV25DRAFT_1986941</name>
</gene>
<evidence type="ECO:0000313" key="2">
    <source>
        <dbReference type="Proteomes" id="UP000814140"/>
    </source>
</evidence>
<comment type="caution">
    <text evidence="1">The sequence shown here is derived from an EMBL/GenBank/DDBJ whole genome shotgun (WGS) entry which is preliminary data.</text>
</comment>
<sequence>MTRLVPRAHLSASLPFLFKAAGRSDLGYVPSHSFYPFSPVFFKVVLTDFAHGLSTPVTPASSAWVFPPKLEMDSGQVPLAMGGHISTSSHDTNSWHTHDIKLDWRHPLMIPVYVALGSVLTLSIRALASFAPFFKTRLSSGERDSGPELVDEHGPTGGLLSRFKETARKHGGLTIYLFKVARFISVVILLGLSVATILQDDKQGQSDGSDDSLPTTVQYDAPSKVINWLDFALYSTYIYTLLLANLSLNATLKWNDMASTHLTTILLATFAVYAYRDIWPLATYTLVPADQHEGLILWAKIVVLGFAAVIVPIFSPRQYIPYDPKEPTKDPSPEQTASIFSLWTYTFMDPIVFMGYRMRHLPFDLLPPLADYDHAKNLAGKSFKHLDVFSGSPKSYLLSGLIKVFAREYIVMTVVLIVKVVSAFFAPIGINQVLLYLENNGEGATVRPWVWIAWLLIGPLISTLALQFYSFVGSNVLIRVEAIITQLVLEHSLRMRMKAETNEDKTTDSPNGAAGKPPAAKGGNTLGKINNLVTTDLSNLTDGRDILLLVVNVPLQLAMCTWFLYTYLGWSTFVGMGTMILLFPIPGKVTQMMQKVQKEAMKKTDARVQTVTETMSVIRMVKLFAWERKLGDIVAEKRDAELKILIKRQLLHLVNANVNFVLPLITMIATFGTYTGIMKQSLKPSVVFSSLAVFDMMKEQLRYMIFFLPWMIQAKVAADRVDDFLKNTELLDEFAGPVDKVSALPDPSLLPGAENIIGIKDAVFTWSNEDAVDGTVTPSTRRFVLHIDDEVLFKRGGINLIVGPTGSGKTSLLMALLGEMHFVPQSPGSWRYLPRDGGVAYAAQESWVQNETIRENILFGAPYEESRYEKGEDFPAIKSVPPSLTVYLVIYQCGLTRDIGLFEAGDRTEVGEKGLTLSGGQKARITLARAVYSSAEILLLDDVLAALDVHTAQWAVDKCFKGDLIKGRTILLVTHNLALTTRIADYVVALSLDGKISSRGTLSDALAKDETLQAELAEEIHEIEQDNKEIDSKSPGTVPKQAEGKLIATEEVAEGHVSWESLKLFLGSLGGSLFWIVFVGGMILSNAASSVQTWFLGYWAEQYDLHKNPADVHISFYFTIYALLLLANVLFYTIGYGVFAYGSIRASRSIHKKFIQTVLGTTLRWLDTTPTSRVIARCTQDVRALDGPIASSFAWVVELALTMGIKLLSIVLFTPAFLIPGLIVALVGGWCGRIYMKAQLAVKREKSNARAPVLGHFGAAITGLTSIRAYNAQLTFCRESYIRIDRYSRAARTMINMNRWINLRLDVLGGLFTSALAAYLVYGPGRKDVLPSDTGFSLTMAVGFSGLIMWWVRFYNDFEVQGNSLERIQAYLEIEQEPKATKEGTPPAYWPASGDLKVEHLSARYSGDGPEVLHDLSFHVKSGERVGIVGRTGSGKSSLTLSLLRCILTEGNVYYDGLLTNSINLDDLRSNVTIIPQMPELLTGTLRENLDPFGQYDDQALNAALRAAGLFSLHADNDDNRITLDSAIAGGGGNLSVGQRQILALARAIVRGSKLLILDEATSAIDYETDTVIQSSLRTELKRDVTVLTVAHRLQTIMDADKIMVLDAGHIVEYDTPSELLKKKDGMFRSMVDQSGDKDALYAVVRAVGSK</sequence>
<accession>A0ACB8TI81</accession>
<reference evidence="1" key="1">
    <citation type="submission" date="2021-03" db="EMBL/GenBank/DDBJ databases">
        <authorList>
            <consortium name="DOE Joint Genome Institute"/>
            <person name="Ahrendt S."/>
            <person name="Looney B.P."/>
            <person name="Miyauchi S."/>
            <person name="Morin E."/>
            <person name="Drula E."/>
            <person name="Courty P.E."/>
            <person name="Chicoki N."/>
            <person name="Fauchery L."/>
            <person name="Kohler A."/>
            <person name="Kuo A."/>
            <person name="Labutti K."/>
            <person name="Pangilinan J."/>
            <person name="Lipzen A."/>
            <person name="Riley R."/>
            <person name="Andreopoulos W."/>
            <person name="He G."/>
            <person name="Johnson J."/>
            <person name="Barry K.W."/>
            <person name="Grigoriev I.V."/>
            <person name="Nagy L."/>
            <person name="Hibbett D."/>
            <person name="Henrissat B."/>
            <person name="Matheny P.B."/>
            <person name="Labbe J."/>
            <person name="Martin F."/>
        </authorList>
    </citation>
    <scope>NUCLEOTIDE SEQUENCE</scope>
    <source>
        <strain evidence="1">HHB10654</strain>
    </source>
</reference>
<proteinExistence type="predicted"/>
<keyword evidence="2" id="KW-1185">Reference proteome</keyword>
<name>A0ACB8TI81_9AGAM</name>